<protein>
    <submittedName>
        <fullName evidence="2">Uncharacterized protein</fullName>
    </submittedName>
</protein>
<evidence type="ECO:0000313" key="2">
    <source>
        <dbReference type="EMBL" id="MFD1481614.1"/>
    </source>
</evidence>
<organism evidence="2 3">
    <name type="scientific">Paracoccus nototheniae</name>
    <dbReference type="NCBI Taxonomy" id="2489002"/>
    <lineage>
        <taxon>Bacteria</taxon>
        <taxon>Pseudomonadati</taxon>
        <taxon>Pseudomonadota</taxon>
        <taxon>Alphaproteobacteria</taxon>
        <taxon>Rhodobacterales</taxon>
        <taxon>Paracoccaceae</taxon>
        <taxon>Paracoccus</taxon>
    </lineage>
</organism>
<proteinExistence type="predicted"/>
<evidence type="ECO:0000256" key="1">
    <source>
        <dbReference type="SAM" id="MobiDB-lite"/>
    </source>
</evidence>
<keyword evidence="3" id="KW-1185">Reference proteome</keyword>
<reference evidence="3" key="1">
    <citation type="journal article" date="2019" name="Int. J. Syst. Evol. Microbiol.">
        <title>The Global Catalogue of Microorganisms (GCM) 10K type strain sequencing project: providing services to taxonomists for standard genome sequencing and annotation.</title>
        <authorList>
            <consortium name="The Broad Institute Genomics Platform"/>
            <consortium name="The Broad Institute Genome Sequencing Center for Infectious Disease"/>
            <person name="Wu L."/>
            <person name="Ma J."/>
        </authorList>
    </citation>
    <scope>NUCLEOTIDE SEQUENCE [LARGE SCALE GENOMIC DNA]</scope>
    <source>
        <strain evidence="3">CCM 8875</strain>
    </source>
</reference>
<dbReference type="RefSeq" id="WP_131572920.1">
    <property type="nucleotide sequence ID" value="NZ_CBCSAJ010000004.1"/>
</dbReference>
<feature type="region of interest" description="Disordered" evidence="1">
    <location>
        <begin position="90"/>
        <end position="115"/>
    </location>
</feature>
<sequence length="115" mass="12294">MDVGKITFEVDSSYLESLKANLAACCAEAERLLGLMASLQESGAMGLGPAGQTEAVEDDGKVTWELWSSNGSSIKLDEVVISRDVYMEHSPDSPEWQRASVSGPTRVSAVIDGTR</sequence>
<name>A0ABW4DV41_9RHOB</name>
<comment type="caution">
    <text evidence="2">The sequence shown here is derived from an EMBL/GenBank/DDBJ whole genome shotgun (WGS) entry which is preliminary data.</text>
</comment>
<evidence type="ECO:0000313" key="3">
    <source>
        <dbReference type="Proteomes" id="UP001597302"/>
    </source>
</evidence>
<dbReference type="EMBL" id="JBHTOQ010000022">
    <property type="protein sequence ID" value="MFD1481614.1"/>
    <property type="molecule type" value="Genomic_DNA"/>
</dbReference>
<dbReference type="Proteomes" id="UP001597302">
    <property type="component" value="Unassembled WGS sequence"/>
</dbReference>
<gene>
    <name evidence="2" type="ORF">ACFQ5P_09930</name>
</gene>
<accession>A0ABW4DV41</accession>